<name>A0AB38XPN2_9ACTO</name>
<reference evidence="10" key="1">
    <citation type="submission" date="2023-01" db="EMBL/GenBank/DDBJ databases">
        <title>Comparative Genomic Analysis of the Clinically-Derived Winkia Strain NY0527 Provides Evidence into the Taxonomic Reassignment of Winkia neuii and Characterizes Their Virulence Traits.</title>
        <authorList>
            <person name="Cai X."/>
            <person name="Peng Y."/>
            <person name="Li M."/>
            <person name="Qiu Y."/>
            <person name="Wang Y."/>
            <person name="Xu L."/>
            <person name="Hou Q."/>
        </authorList>
    </citation>
    <scope>NUCLEOTIDE SEQUENCE</scope>
    <source>
        <strain evidence="10">NY0527</strain>
    </source>
</reference>
<dbReference type="InterPro" id="IPR005111">
    <property type="entry name" value="MoeA_C_domain_IV"/>
</dbReference>
<dbReference type="Pfam" id="PF00994">
    <property type="entry name" value="MoCF_biosynth"/>
    <property type="match status" value="1"/>
</dbReference>
<comment type="pathway">
    <text evidence="2 7">Cofactor biosynthesis; molybdopterin biosynthesis.</text>
</comment>
<comment type="similarity">
    <text evidence="3 7">Belongs to the MoeA family.</text>
</comment>
<dbReference type="Gene3D" id="2.40.340.10">
    <property type="entry name" value="MoeA, C-terminal, domain IV"/>
    <property type="match status" value="1"/>
</dbReference>
<dbReference type="InterPro" id="IPR001453">
    <property type="entry name" value="MoaB/Mog_dom"/>
</dbReference>
<dbReference type="InterPro" id="IPR036425">
    <property type="entry name" value="MoaB/Mog-like_dom_sf"/>
</dbReference>
<dbReference type="NCBIfam" id="TIGR00177">
    <property type="entry name" value="molyb_syn"/>
    <property type="match status" value="1"/>
</dbReference>
<dbReference type="InterPro" id="IPR036135">
    <property type="entry name" value="MoeA_linker/N_sf"/>
</dbReference>
<dbReference type="GO" id="GO:0006777">
    <property type="term" value="P:Mo-molybdopterin cofactor biosynthetic process"/>
    <property type="evidence" value="ECO:0007669"/>
    <property type="project" value="UniProtKB-UniRule"/>
</dbReference>
<feature type="domain" description="MoaB/Mog" evidence="9">
    <location>
        <begin position="182"/>
        <end position="318"/>
    </location>
</feature>
<dbReference type="RefSeq" id="WP_004806830.1">
    <property type="nucleotide sequence ID" value="NZ_CP116394.1"/>
</dbReference>
<organism evidence="10 11">
    <name type="scientific">Winkia neuii subsp. anitrata</name>
    <dbReference type="NCBI Taxonomy" id="29318"/>
    <lineage>
        <taxon>Bacteria</taxon>
        <taxon>Bacillati</taxon>
        <taxon>Actinomycetota</taxon>
        <taxon>Actinomycetes</taxon>
        <taxon>Actinomycetales</taxon>
        <taxon>Actinomycetaceae</taxon>
        <taxon>Winkia</taxon>
    </lineage>
</organism>
<evidence type="ECO:0000256" key="4">
    <source>
        <dbReference type="ARBA" id="ARBA00022505"/>
    </source>
</evidence>
<feature type="region of interest" description="Disordered" evidence="8">
    <location>
        <begin position="355"/>
        <end position="375"/>
    </location>
</feature>
<evidence type="ECO:0000256" key="6">
    <source>
        <dbReference type="ARBA" id="ARBA00047317"/>
    </source>
</evidence>
<dbReference type="PANTHER" id="PTHR10192">
    <property type="entry name" value="MOLYBDOPTERIN BIOSYNTHESIS PROTEIN"/>
    <property type="match status" value="1"/>
</dbReference>
<evidence type="ECO:0000256" key="2">
    <source>
        <dbReference type="ARBA" id="ARBA00005046"/>
    </source>
</evidence>
<dbReference type="GO" id="GO:0046872">
    <property type="term" value="F:metal ion binding"/>
    <property type="evidence" value="ECO:0007669"/>
    <property type="project" value="UniProtKB-UniRule"/>
</dbReference>
<dbReference type="CDD" id="cd00887">
    <property type="entry name" value="MoeA"/>
    <property type="match status" value="1"/>
</dbReference>
<evidence type="ECO:0000313" key="10">
    <source>
        <dbReference type="EMBL" id="WCE46243.1"/>
    </source>
</evidence>
<dbReference type="AlphaFoldDB" id="A0AB38XPN2"/>
<dbReference type="Pfam" id="PF03454">
    <property type="entry name" value="MoeA_C"/>
    <property type="match status" value="1"/>
</dbReference>
<accession>A0AB38XPN2</accession>
<dbReference type="SUPFAM" id="SSF63867">
    <property type="entry name" value="MoeA C-terminal domain-like"/>
    <property type="match status" value="1"/>
</dbReference>
<keyword evidence="4 7" id="KW-0500">Molybdenum</keyword>
<dbReference type="Pfam" id="PF03453">
    <property type="entry name" value="MoeA_N"/>
    <property type="match status" value="1"/>
</dbReference>
<comment type="catalytic activity">
    <reaction evidence="6">
        <text>adenylyl-molybdopterin + molybdate = Mo-molybdopterin + AMP + H(+)</text>
        <dbReference type="Rhea" id="RHEA:35047"/>
        <dbReference type="ChEBI" id="CHEBI:15378"/>
        <dbReference type="ChEBI" id="CHEBI:36264"/>
        <dbReference type="ChEBI" id="CHEBI:62727"/>
        <dbReference type="ChEBI" id="CHEBI:71302"/>
        <dbReference type="ChEBI" id="CHEBI:456215"/>
        <dbReference type="EC" id="2.10.1.1"/>
    </reaction>
</comment>
<keyword evidence="7" id="KW-0460">Magnesium</keyword>
<evidence type="ECO:0000256" key="1">
    <source>
        <dbReference type="ARBA" id="ARBA00002901"/>
    </source>
</evidence>
<dbReference type="GO" id="GO:0005829">
    <property type="term" value="C:cytosol"/>
    <property type="evidence" value="ECO:0007669"/>
    <property type="project" value="TreeGrafter"/>
</dbReference>
<comment type="cofactor">
    <cofactor evidence="7">
        <name>Mg(2+)</name>
        <dbReference type="ChEBI" id="CHEBI:18420"/>
    </cofactor>
</comment>
<proteinExistence type="inferred from homology"/>
<protein>
    <recommendedName>
        <fullName evidence="7">Molybdopterin molybdenumtransferase</fullName>
        <ecNumber evidence="7">2.10.1.1</ecNumber>
    </recommendedName>
</protein>
<evidence type="ECO:0000256" key="5">
    <source>
        <dbReference type="ARBA" id="ARBA00023150"/>
    </source>
</evidence>
<dbReference type="InterPro" id="IPR038987">
    <property type="entry name" value="MoeA-like"/>
</dbReference>
<gene>
    <name evidence="10" type="ORF">PIG85_00940</name>
</gene>
<dbReference type="SMART" id="SM00852">
    <property type="entry name" value="MoCF_biosynth"/>
    <property type="match status" value="1"/>
</dbReference>
<evidence type="ECO:0000256" key="8">
    <source>
        <dbReference type="SAM" id="MobiDB-lite"/>
    </source>
</evidence>
<keyword evidence="5 7" id="KW-0501">Molybdenum cofactor biosynthesis</keyword>
<dbReference type="EC" id="2.10.1.1" evidence="7"/>
<dbReference type="Proteomes" id="UP001211044">
    <property type="component" value="Chromosome"/>
</dbReference>
<dbReference type="PANTHER" id="PTHR10192:SF5">
    <property type="entry name" value="GEPHYRIN"/>
    <property type="match status" value="1"/>
</dbReference>
<evidence type="ECO:0000313" key="11">
    <source>
        <dbReference type="Proteomes" id="UP001211044"/>
    </source>
</evidence>
<evidence type="ECO:0000256" key="7">
    <source>
        <dbReference type="RuleBase" id="RU365090"/>
    </source>
</evidence>
<dbReference type="EMBL" id="CP116394">
    <property type="protein sequence ID" value="WCE46243.1"/>
    <property type="molecule type" value="Genomic_DNA"/>
</dbReference>
<keyword evidence="7" id="KW-0808">Transferase</keyword>
<dbReference type="InterPro" id="IPR005110">
    <property type="entry name" value="MoeA_linker/N"/>
</dbReference>
<dbReference type="Gene3D" id="3.90.105.10">
    <property type="entry name" value="Molybdopterin biosynthesis moea protein, domain 2"/>
    <property type="match status" value="1"/>
</dbReference>
<dbReference type="GO" id="GO:0061599">
    <property type="term" value="F:molybdopterin molybdotransferase activity"/>
    <property type="evidence" value="ECO:0007669"/>
    <property type="project" value="UniProtKB-UniRule"/>
</dbReference>
<dbReference type="Gene3D" id="3.40.980.10">
    <property type="entry name" value="MoaB/Mog-like domain"/>
    <property type="match status" value="1"/>
</dbReference>
<dbReference type="SUPFAM" id="SSF63882">
    <property type="entry name" value="MoeA N-terminal region -like"/>
    <property type="match status" value="1"/>
</dbReference>
<dbReference type="SUPFAM" id="SSF53218">
    <property type="entry name" value="Molybdenum cofactor biosynthesis proteins"/>
    <property type="match status" value="1"/>
</dbReference>
<dbReference type="FunFam" id="2.170.190.11:FF:000001">
    <property type="entry name" value="Molybdopterin molybdenumtransferase"/>
    <property type="match status" value="1"/>
</dbReference>
<sequence length="415" mass="42688">MKDVAEHYRDVLRLGQALPAETLPVGEALGRILAEDVTARLSVPPFTNSAMDGFAVRAQETAAGVGLPVAADIPAGRTDALTLEKGTAMRIMTGAPLPQGADAVIQVELTEGGPANMAPAAPATVTFTDAVAKGANVRRAGEDIAAGQLLFTAGTRLSAAHLSALVSVGCGQVAVSPQLRVGVVTTGEELRGAGEDLKPGQIPDSNSVLVSGLAREAGASPILRTFHADTVDGFLKDIDAAAGQVDMLVTTGGVSAGAFDVVKAALRERGVTFTRVAMQPGKPQGFGKVGQVPILCLPGNPVSVLVSWYLFALPLLGVLAGVDQPAFEDRFVRAQVGTGWKRKTGRVQFLPATAREGEDGGTSAQVHVHPASHGGSKSHFVASLAAATGLVRIPADQAEVKPGEEVPVMWFGRAR</sequence>
<dbReference type="InterPro" id="IPR036688">
    <property type="entry name" value="MoeA_C_domain_IV_sf"/>
</dbReference>
<evidence type="ECO:0000256" key="3">
    <source>
        <dbReference type="ARBA" id="ARBA00010763"/>
    </source>
</evidence>
<dbReference type="KEGG" id="wne:PIG85_00940"/>
<dbReference type="Gene3D" id="2.170.190.11">
    <property type="entry name" value="Molybdopterin biosynthesis moea protein, domain 3"/>
    <property type="match status" value="1"/>
</dbReference>
<keyword evidence="7" id="KW-0479">Metal-binding</keyword>
<evidence type="ECO:0000259" key="9">
    <source>
        <dbReference type="SMART" id="SM00852"/>
    </source>
</evidence>
<dbReference type="NCBIfam" id="NF045515">
    <property type="entry name" value="Glp_gephyrin"/>
    <property type="match status" value="1"/>
</dbReference>
<comment type="function">
    <text evidence="1 7">Catalyzes the insertion of molybdate into adenylated molybdopterin with the concomitant release of AMP.</text>
</comment>